<sequence length="119" mass="13119">MIIQDKDMQREVRTECFGGQGNVEFKFLIPPEKLKGEAKMFNVLTFEPGASLGLHDHTDNFELYYILEGTAHVDDNGTPVDVGPGDLIYTADGAKHSITATGDKPMKMIATVIFENKGE</sequence>
<dbReference type="CDD" id="cd02221">
    <property type="entry name" value="cupin_TM1287-like"/>
    <property type="match status" value="1"/>
</dbReference>
<organism evidence="3 4">
    <name type="scientific">Peptococcus simiae</name>
    <dbReference type="NCBI Taxonomy" id="1643805"/>
    <lineage>
        <taxon>Bacteria</taxon>
        <taxon>Bacillati</taxon>
        <taxon>Bacillota</taxon>
        <taxon>Clostridia</taxon>
        <taxon>Eubacteriales</taxon>
        <taxon>Peptococcaceae</taxon>
        <taxon>Peptococcus</taxon>
    </lineage>
</organism>
<keyword evidence="4" id="KW-1185">Reference proteome</keyword>
<feature type="domain" description="Cupin type-2" evidence="2">
    <location>
        <begin position="43"/>
        <end position="110"/>
    </location>
</feature>
<evidence type="ECO:0000259" key="2">
    <source>
        <dbReference type="Pfam" id="PF07883"/>
    </source>
</evidence>
<reference evidence="3 4" key="1">
    <citation type="journal article" date="2016" name="Int. J. Syst. Evol. Microbiol.">
        <title>Peptococcus simiae sp. nov., isolated from rhesus macaque faeces and emended description of the genus Peptococcus.</title>
        <authorList>
            <person name="Shkoporov A.N."/>
            <person name="Efimov B.A."/>
            <person name="Kondova I."/>
            <person name="Ouwerling B."/>
            <person name="Chaplin A.V."/>
            <person name="Shcherbakova V.A."/>
            <person name="Langermans J.A.M."/>
        </authorList>
    </citation>
    <scope>NUCLEOTIDE SEQUENCE [LARGE SCALE GENOMIC DNA]</scope>
    <source>
        <strain evidence="3 4">M108</strain>
    </source>
</reference>
<dbReference type="Pfam" id="PF07883">
    <property type="entry name" value="Cupin_2"/>
    <property type="match status" value="1"/>
</dbReference>
<dbReference type="EMBL" id="JBJUVG010000001">
    <property type="protein sequence ID" value="MFM9412911.1"/>
    <property type="molecule type" value="Genomic_DNA"/>
</dbReference>
<evidence type="ECO:0000256" key="1">
    <source>
        <dbReference type="ARBA" id="ARBA00022723"/>
    </source>
</evidence>
<evidence type="ECO:0000313" key="4">
    <source>
        <dbReference type="Proteomes" id="UP001631949"/>
    </source>
</evidence>
<dbReference type="RefSeq" id="WP_408976537.1">
    <property type="nucleotide sequence ID" value="NZ_JBJUVG010000001.1"/>
</dbReference>
<dbReference type="InterPro" id="IPR051610">
    <property type="entry name" value="GPI/OXD"/>
</dbReference>
<protein>
    <submittedName>
        <fullName evidence="3">Cupin domain-containing protein</fullName>
    </submittedName>
</protein>
<evidence type="ECO:0000313" key="3">
    <source>
        <dbReference type="EMBL" id="MFM9412911.1"/>
    </source>
</evidence>
<dbReference type="Gene3D" id="2.60.120.10">
    <property type="entry name" value="Jelly Rolls"/>
    <property type="match status" value="1"/>
</dbReference>
<dbReference type="InterPro" id="IPR011051">
    <property type="entry name" value="RmlC_Cupin_sf"/>
</dbReference>
<proteinExistence type="predicted"/>
<dbReference type="InterPro" id="IPR014710">
    <property type="entry name" value="RmlC-like_jellyroll"/>
</dbReference>
<accession>A0ABW9GW28</accession>
<dbReference type="SUPFAM" id="SSF51182">
    <property type="entry name" value="RmlC-like cupins"/>
    <property type="match status" value="1"/>
</dbReference>
<dbReference type="Proteomes" id="UP001631949">
    <property type="component" value="Unassembled WGS sequence"/>
</dbReference>
<dbReference type="PANTHER" id="PTHR35848:SF6">
    <property type="entry name" value="CUPIN TYPE-2 DOMAIN-CONTAINING PROTEIN"/>
    <property type="match status" value="1"/>
</dbReference>
<dbReference type="PANTHER" id="PTHR35848">
    <property type="entry name" value="OXALATE-BINDING PROTEIN"/>
    <property type="match status" value="1"/>
</dbReference>
<keyword evidence="1" id="KW-0479">Metal-binding</keyword>
<comment type="caution">
    <text evidence="3">The sequence shown here is derived from an EMBL/GenBank/DDBJ whole genome shotgun (WGS) entry which is preliminary data.</text>
</comment>
<gene>
    <name evidence="3" type="ORF">ACKQTC_00780</name>
</gene>
<dbReference type="InterPro" id="IPR013096">
    <property type="entry name" value="Cupin_2"/>
</dbReference>
<name>A0ABW9GW28_9FIRM</name>